<evidence type="ECO:0000256" key="1">
    <source>
        <dbReference type="SAM" id="MobiDB-lite"/>
    </source>
</evidence>
<proteinExistence type="predicted"/>
<name>A0ABR4C5W2_9HELO</name>
<sequence length="417" mass="46941">MPRPPPNLSIANQISKSTRQAIAPRLTARNFSAGKNDDPSTSAIAPEVPAQLQEKERLADHSSPLRIRKVTYEADLQAALETYLARKTRRSNGRIPGVGDGASGKGEEGRSKITKYEAPLSGVRRSMSLSRKSIEPGRDLSAPRYTIRKHFALREGTTYWNPDNPKERIDALQKKELPPKIPTAKLQAERKPSRLPLEAPSLYVSLLIEDEGEEGNAVRMARKAWDFVGKGREVPRWKEQKMFRHLPYPDHEKYTEALAEFAGAQGPFEMKVHPIIHTTENTRTIKNTHIRFEMAGSILERLFATLSETLEGTHFLNDTEVMHPSTRPPAQWTVLAKARLKTREEAEQLVEKWKADHAKTGGTSNILVKGLSIGLEKSNDLYPITAERAMAENHDLSLWPESKVYMFTGETVDERTL</sequence>
<protein>
    <submittedName>
        <fullName evidence="2">Uncharacterized protein</fullName>
    </submittedName>
</protein>
<keyword evidence="3" id="KW-1185">Reference proteome</keyword>
<organism evidence="2 3">
    <name type="scientific">Oculimacula yallundae</name>
    <dbReference type="NCBI Taxonomy" id="86028"/>
    <lineage>
        <taxon>Eukaryota</taxon>
        <taxon>Fungi</taxon>
        <taxon>Dikarya</taxon>
        <taxon>Ascomycota</taxon>
        <taxon>Pezizomycotina</taxon>
        <taxon>Leotiomycetes</taxon>
        <taxon>Helotiales</taxon>
        <taxon>Ploettnerulaceae</taxon>
        <taxon>Oculimacula</taxon>
    </lineage>
</organism>
<accession>A0ABR4C5W2</accession>
<reference evidence="2 3" key="1">
    <citation type="journal article" date="2024" name="Commun. Biol.">
        <title>Comparative genomic analysis of thermophilic fungi reveals convergent evolutionary adaptations and gene losses.</title>
        <authorList>
            <person name="Steindorff A.S."/>
            <person name="Aguilar-Pontes M.V."/>
            <person name="Robinson A.J."/>
            <person name="Andreopoulos B."/>
            <person name="LaButti K."/>
            <person name="Kuo A."/>
            <person name="Mondo S."/>
            <person name="Riley R."/>
            <person name="Otillar R."/>
            <person name="Haridas S."/>
            <person name="Lipzen A."/>
            <person name="Grimwood J."/>
            <person name="Schmutz J."/>
            <person name="Clum A."/>
            <person name="Reid I.D."/>
            <person name="Moisan M.C."/>
            <person name="Butler G."/>
            <person name="Nguyen T.T.M."/>
            <person name="Dewar K."/>
            <person name="Conant G."/>
            <person name="Drula E."/>
            <person name="Henrissat B."/>
            <person name="Hansel C."/>
            <person name="Singer S."/>
            <person name="Hutchinson M.I."/>
            <person name="de Vries R.P."/>
            <person name="Natvig D.O."/>
            <person name="Powell A.J."/>
            <person name="Tsang A."/>
            <person name="Grigoriev I.V."/>
        </authorList>
    </citation>
    <scope>NUCLEOTIDE SEQUENCE [LARGE SCALE GENOMIC DNA]</scope>
    <source>
        <strain evidence="2 3">CBS 494.80</strain>
    </source>
</reference>
<gene>
    <name evidence="2" type="ORF">VTL71DRAFT_2990</name>
</gene>
<evidence type="ECO:0000313" key="2">
    <source>
        <dbReference type="EMBL" id="KAL2065321.1"/>
    </source>
</evidence>
<evidence type="ECO:0000313" key="3">
    <source>
        <dbReference type="Proteomes" id="UP001595075"/>
    </source>
</evidence>
<dbReference type="EMBL" id="JAZHXI010000012">
    <property type="protein sequence ID" value="KAL2065321.1"/>
    <property type="molecule type" value="Genomic_DNA"/>
</dbReference>
<feature type="region of interest" description="Disordered" evidence="1">
    <location>
        <begin position="91"/>
        <end position="110"/>
    </location>
</feature>
<dbReference type="Proteomes" id="UP001595075">
    <property type="component" value="Unassembled WGS sequence"/>
</dbReference>
<comment type="caution">
    <text evidence="2">The sequence shown here is derived from an EMBL/GenBank/DDBJ whole genome shotgun (WGS) entry which is preliminary data.</text>
</comment>